<keyword evidence="3" id="KW-0969">Cilium</keyword>
<evidence type="ECO:0000313" key="3">
    <source>
        <dbReference type="EMBL" id="SHE78101.1"/>
    </source>
</evidence>
<evidence type="ECO:0000256" key="1">
    <source>
        <dbReference type="ARBA" id="ARBA00009677"/>
    </source>
</evidence>
<keyword evidence="3" id="KW-0282">Flagellum</keyword>
<name>A0A1M4WA04_9ACTN</name>
<reference evidence="4" key="1">
    <citation type="submission" date="2016-11" db="EMBL/GenBank/DDBJ databases">
        <authorList>
            <person name="Varghese N."/>
            <person name="Submissions S."/>
        </authorList>
    </citation>
    <scope>NUCLEOTIDE SEQUENCE [LARGE SCALE GENOMIC DNA]</scope>
    <source>
        <strain evidence="4">DSM 19514</strain>
    </source>
</reference>
<gene>
    <name evidence="3" type="ORF">SAMN02745225_01610</name>
</gene>
<dbReference type="RefSeq" id="WP_072791103.1">
    <property type="nucleotide sequence ID" value="NZ_FQUL01000023.1"/>
</dbReference>
<sequence>MSLFPSISIAGTGVNVDQTWLDATASNVANMNDQVSPNQQVYQPQEIVVAPISEIPGSLVSPNTTDYALGQGVAAVGVTTYSKNGILVYDPQNPLANAQGYVRQAGVNLAEELGNLVTAQASYQANVSVINHAKAAYMSALQIGA</sequence>
<dbReference type="OrthoDB" id="9794148at2"/>
<dbReference type="EMBL" id="FQUL01000023">
    <property type="protein sequence ID" value="SHE78101.1"/>
    <property type="molecule type" value="Genomic_DNA"/>
</dbReference>
<dbReference type="STRING" id="1121881.SAMN02745225_01610"/>
<keyword evidence="3" id="KW-0966">Cell projection</keyword>
<dbReference type="Proteomes" id="UP000184295">
    <property type="component" value="Unassembled WGS sequence"/>
</dbReference>
<organism evidence="3 4">
    <name type="scientific">Ferrithrix thermotolerans DSM 19514</name>
    <dbReference type="NCBI Taxonomy" id="1121881"/>
    <lineage>
        <taxon>Bacteria</taxon>
        <taxon>Bacillati</taxon>
        <taxon>Actinomycetota</taxon>
        <taxon>Acidimicrobiia</taxon>
        <taxon>Acidimicrobiales</taxon>
        <taxon>Acidimicrobiaceae</taxon>
        <taxon>Ferrithrix</taxon>
    </lineage>
</organism>
<dbReference type="Pfam" id="PF06429">
    <property type="entry name" value="Flg_bbr_C"/>
    <property type="match status" value="1"/>
</dbReference>
<dbReference type="AlphaFoldDB" id="A0A1M4WA04"/>
<dbReference type="InterPro" id="IPR010930">
    <property type="entry name" value="Flg_bb/hook_C_dom"/>
</dbReference>
<accession>A0A1M4WA04</accession>
<keyword evidence="4" id="KW-1185">Reference proteome</keyword>
<evidence type="ECO:0000313" key="4">
    <source>
        <dbReference type="Proteomes" id="UP000184295"/>
    </source>
</evidence>
<protein>
    <submittedName>
        <fullName evidence="3">Flagellar basal-body rod protein FlgC</fullName>
    </submittedName>
</protein>
<evidence type="ECO:0000259" key="2">
    <source>
        <dbReference type="Pfam" id="PF06429"/>
    </source>
</evidence>
<feature type="domain" description="Flagellar basal-body/hook protein C-terminal" evidence="2">
    <location>
        <begin position="98"/>
        <end position="142"/>
    </location>
</feature>
<comment type="similarity">
    <text evidence="1">Belongs to the flagella basal body rod proteins family.</text>
</comment>
<proteinExistence type="inferred from homology"/>